<dbReference type="GO" id="GO:0009435">
    <property type="term" value="P:NAD+ biosynthetic process"/>
    <property type="evidence" value="ECO:0007669"/>
    <property type="project" value="UniProtKB-UniRule"/>
</dbReference>
<dbReference type="CDD" id="cd00553">
    <property type="entry name" value="NAD_synthase"/>
    <property type="match status" value="1"/>
</dbReference>
<dbReference type="GO" id="GO:0004359">
    <property type="term" value="F:glutaminase activity"/>
    <property type="evidence" value="ECO:0007669"/>
    <property type="project" value="InterPro"/>
</dbReference>
<accession>A0A424Z2M4</accession>
<evidence type="ECO:0000256" key="8">
    <source>
        <dbReference type="HAMAP-Rule" id="MF_00193"/>
    </source>
</evidence>
<keyword evidence="5 8" id="KW-0067">ATP-binding</keyword>
<dbReference type="GO" id="GO:0005737">
    <property type="term" value="C:cytoplasm"/>
    <property type="evidence" value="ECO:0007669"/>
    <property type="project" value="InterPro"/>
</dbReference>
<feature type="binding site" evidence="8">
    <location>
        <position position="130"/>
    </location>
    <ligand>
        <name>ATP</name>
        <dbReference type="ChEBI" id="CHEBI:30616"/>
    </ligand>
</feature>
<comment type="similarity">
    <text evidence="1 8 9">Belongs to the NAD synthetase family.</text>
</comment>
<feature type="binding site" evidence="8">
    <location>
        <begin position="29"/>
        <end position="36"/>
    </location>
    <ligand>
        <name>ATP</name>
        <dbReference type="ChEBI" id="CHEBI:30616"/>
    </ligand>
</feature>
<proteinExistence type="inferred from homology"/>
<evidence type="ECO:0000313" key="14">
    <source>
        <dbReference type="Proteomes" id="UP000093205"/>
    </source>
</evidence>
<reference evidence="14 15" key="1">
    <citation type="submission" date="2018-08" db="EMBL/GenBank/DDBJ databases">
        <title>Survival mechanisms of Campylobacter hepaticus identified by genomic analysis and comparative transcriptomic analysis of in vivo and in vitro derived bacteria.</title>
        <authorList>
            <person name="Van T.T.H."/>
            <person name="Moore R.J."/>
        </authorList>
    </citation>
    <scope>NUCLEOTIDE SEQUENCE [LARGE SCALE GENOMIC DNA]</scope>
    <source>
        <strain evidence="13 15">54L</strain>
        <strain evidence="12 14">HV10</strain>
    </source>
</reference>
<dbReference type="OrthoDB" id="9799210at2"/>
<dbReference type="InterPro" id="IPR003694">
    <property type="entry name" value="NAD_synthase"/>
</dbReference>
<comment type="subunit">
    <text evidence="8">Homodimer.</text>
</comment>
<gene>
    <name evidence="8" type="primary">nadE</name>
    <name evidence="12" type="ORF">A2J15_002710</name>
    <name evidence="13" type="ORF">DZD40_00955</name>
</gene>
<evidence type="ECO:0000256" key="1">
    <source>
        <dbReference type="ARBA" id="ARBA00005859"/>
    </source>
</evidence>
<dbReference type="Gene3D" id="3.40.50.620">
    <property type="entry name" value="HUPs"/>
    <property type="match status" value="1"/>
</dbReference>
<dbReference type="EMBL" id="QURW01000002">
    <property type="protein sequence ID" value="RQD88466.1"/>
    <property type="molecule type" value="Genomic_DNA"/>
</dbReference>
<dbReference type="GO" id="GO:0008795">
    <property type="term" value="F:NAD+ synthase activity"/>
    <property type="evidence" value="ECO:0007669"/>
    <property type="project" value="UniProtKB-UniRule"/>
</dbReference>
<dbReference type="Pfam" id="PF02540">
    <property type="entry name" value="NAD_synthase"/>
    <property type="match status" value="1"/>
</dbReference>
<dbReference type="KEGG" id="chw:A2J15_002710"/>
<dbReference type="NCBIfam" id="TIGR00552">
    <property type="entry name" value="nadE"/>
    <property type="match status" value="1"/>
</dbReference>
<evidence type="ECO:0000256" key="2">
    <source>
        <dbReference type="ARBA" id="ARBA00022598"/>
    </source>
</evidence>
<dbReference type="HAMAP" id="MF_00193">
    <property type="entry name" value="NadE_ammonia_dep"/>
    <property type="match status" value="1"/>
</dbReference>
<dbReference type="UniPathway" id="UPA00253">
    <property type="reaction ID" value="UER00333"/>
</dbReference>
<dbReference type="EC" id="6.3.1.5" evidence="8 10"/>
<keyword evidence="4 8" id="KW-0547">Nucleotide-binding</keyword>
<evidence type="ECO:0000256" key="3">
    <source>
        <dbReference type="ARBA" id="ARBA00022723"/>
    </source>
</evidence>
<evidence type="ECO:0000256" key="5">
    <source>
        <dbReference type="ARBA" id="ARBA00022840"/>
    </source>
</evidence>
<dbReference type="AlphaFoldDB" id="A0A424Z2M4"/>
<feature type="domain" description="NAD/GMP synthase" evidence="11">
    <location>
        <begin position="7"/>
        <end position="241"/>
    </location>
</feature>
<feature type="binding site" description="in other chain" evidence="8">
    <location>
        <position position="110"/>
    </location>
    <ligand>
        <name>deamido-NAD(+)</name>
        <dbReference type="ChEBI" id="CHEBI:58437"/>
        <note>ligand shared between two neighboring subunits</note>
    </ligand>
</feature>
<organism evidence="13 15">
    <name type="scientific">Campylobacter hepaticus</name>
    <dbReference type="NCBI Taxonomy" id="1813019"/>
    <lineage>
        <taxon>Bacteria</taxon>
        <taxon>Pseudomonadati</taxon>
        <taxon>Campylobacterota</taxon>
        <taxon>Epsilonproteobacteria</taxon>
        <taxon>Campylobacterales</taxon>
        <taxon>Campylobacteraceae</taxon>
        <taxon>Campylobacter</taxon>
    </lineage>
</organism>
<dbReference type="RefSeq" id="WP_066778228.1">
    <property type="nucleotide sequence ID" value="NZ_CBCSFE010000005.1"/>
</dbReference>
<evidence type="ECO:0000313" key="12">
    <source>
        <dbReference type="EMBL" id="AXP08636.1"/>
    </source>
</evidence>
<feature type="binding site" evidence="8">
    <location>
        <position position="135"/>
    </location>
    <ligand>
        <name>Mg(2+)</name>
        <dbReference type="ChEBI" id="CHEBI:18420"/>
    </ligand>
</feature>
<sequence>MHWQKITEKICNFIQQKIKHSQTKGVILGLSGGIDSALVATLCSKALKENVFALLMPSKISNQANLEDALKLCQDLNLDHKILPIQNILDAFLKQSENTNQIAIGNFAARIRMSLLYDYSALKNYLVVGTSNKSELLLGYGTIYGDLACAFNPIGGLYKSEIYEFAKYLCLHENFIKKPASADLWENQSDEAELGFTYSQIDQGLKALIADDKKVLNSLDVSLLHMLKDRMQKNTFKRQMPEILEI</sequence>
<evidence type="ECO:0000256" key="7">
    <source>
        <dbReference type="ARBA" id="ARBA00023027"/>
    </source>
</evidence>
<dbReference type="PANTHER" id="PTHR23090">
    <property type="entry name" value="NH 3 /GLUTAMINE-DEPENDENT NAD + SYNTHETASE"/>
    <property type="match status" value="1"/>
</dbReference>
<comment type="caution">
    <text evidence="8">Lacks conserved residue(s) required for the propagation of feature annotation.</text>
</comment>
<dbReference type="GeneID" id="44004419"/>
<dbReference type="NCBIfam" id="NF010587">
    <property type="entry name" value="PRK13980.1"/>
    <property type="match status" value="1"/>
</dbReference>
<dbReference type="PANTHER" id="PTHR23090:SF9">
    <property type="entry name" value="GLUTAMINE-DEPENDENT NAD(+) SYNTHETASE"/>
    <property type="match status" value="1"/>
</dbReference>
<evidence type="ECO:0000256" key="6">
    <source>
        <dbReference type="ARBA" id="ARBA00022842"/>
    </source>
</evidence>
<keyword evidence="3 8" id="KW-0479">Metal-binding</keyword>
<comment type="function">
    <text evidence="8">Catalyzes the ATP-dependent amidation of deamido-NAD to form NAD. Uses ammonia as a nitrogen source.</text>
</comment>
<dbReference type="GO" id="GO:0005524">
    <property type="term" value="F:ATP binding"/>
    <property type="evidence" value="ECO:0007669"/>
    <property type="project" value="UniProtKB-UniRule"/>
</dbReference>
<evidence type="ECO:0000256" key="10">
    <source>
        <dbReference type="RuleBase" id="RU003812"/>
    </source>
</evidence>
<dbReference type="Proteomes" id="UP000286095">
    <property type="component" value="Unassembled WGS sequence"/>
</dbReference>
<keyword evidence="6 8" id="KW-0460">Magnesium</keyword>
<keyword evidence="7 8" id="KW-0520">NAD</keyword>
<dbReference type="GO" id="GO:0003952">
    <property type="term" value="F:NAD+ synthase (glutamine-hydrolyzing) activity"/>
    <property type="evidence" value="ECO:0007669"/>
    <property type="project" value="InterPro"/>
</dbReference>
<evidence type="ECO:0000256" key="9">
    <source>
        <dbReference type="RuleBase" id="RU003811"/>
    </source>
</evidence>
<feature type="binding site" evidence="8">
    <location>
        <position position="181"/>
    </location>
    <ligand>
        <name>ATP</name>
        <dbReference type="ChEBI" id="CHEBI:30616"/>
    </ligand>
</feature>
<feature type="binding site" evidence="8">
    <location>
        <position position="35"/>
    </location>
    <ligand>
        <name>Mg(2+)</name>
        <dbReference type="ChEBI" id="CHEBI:18420"/>
    </ligand>
</feature>
<dbReference type="InterPro" id="IPR014729">
    <property type="entry name" value="Rossmann-like_a/b/a_fold"/>
</dbReference>
<name>A0A424Z2M4_9BACT</name>
<evidence type="ECO:0000256" key="4">
    <source>
        <dbReference type="ARBA" id="ARBA00022741"/>
    </source>
</evidence>
<comment type="catalytic activity">
    <reaction evidence="8 10">
        <text>deamido-NAD(+) + NH4(+) + ATP = AMP + diphosphate + NAD(+) + H(+)</text>
        <dbReference type="Rhea" id="RHEA:21188"/>
        <dbReference type="ChEBI" id="CHEBI:15378"/>
        <dbReference type="ChEBI" id="CHEBI:28938"/>
        <dbReference type="ChEBI" id="CHEBI:30616"/>
        <dbReference type="ChEBI" id="CHEBI:33019"/>
        <dbReference type="ChEBI" id="CHEBI:57540"/>
        <dbReference type="ChEBI" id="CHEBI:58437"/>
        <dbReference type="ChEBI" id="CHEBI:456215"/>
        <dbReference type="EC" id="6.3.1.5"/>
    </reaction>
</comment>
<evidence type="ECO:0000313" key="13">
    <source>
        <dbReference type="EMBL" id="RQD88466.1"/>
    </source>
</evidence>
<evidence type="ECO:0000313" key="15">
    <source>
        <dbReference type="Proteomes" id="UP000286095"/>
    </source>
</evidence>
<dbReference type="InterPro" id="IPR022926">
    <property type="entry name" value="NH(3)-dep_NAD(+)_synth"/>
</dbReference>
<dbReference type="Proteomes" id="UP000093205">
    <property type="component" value="Chromosome"/>
</dbReference>
<keyword evidence="14" id="KW-1185">Reference proteome</keyword>
<evidence type="ECO:0000259" key="11">
    <source>
        <dbReference type="Pfam" id="PF02540"/>
    </source>
</evidence>
<keyword evidence="2 8" id="KW-0436">Ligase</keyword>
<dbReference type="GO" id="GO:0046872">
    <property type="term" value="F:metal ion binding"/>
    <property type="evidence" value="ECO:0007669"/>
    <property type="project" value="UniProtKB-KW"/>
</dbReference>
<comment type="pathway">
    <text evidence="8">Cofactor biosynthesis; NAD(+) biosynthesis; NAD(+) from deamido-NAD(+) (ammonia route): step 1/1.</text>
</comment>
<dbReference type="EMBL" id="CP031611">
    <property type="protein sequence ID" value="AXP08636.1"/>
    <property type="molecule type" value="Genomic_DNA"/>
</dbReference>
<dbReference type="SUPFAM" id="SSF52402">
    <property type="entry name" value="Adenine nucleotide alpha hydrolases-like"/>
    <property type="match status" value="1"/>
</dbReference>
<dbReference type="STRING" id="1813019.A2J15_02600"/>
<dbReference type="InterPro" id="IPR022310">
    <property type="entry name" value="NAD/GMP_synthase"/>
</dbReference>
<feature type="binding site" evidence="8">
    <location>
        <position position="159"/>
    </location>
    <ligand>
        <name>ATP</name>
        <dbReference type="ChEBI" id="CHEBI:30616"/>
    </ligand>
</feature>
<dbReference type="FunFam" id="3.40.50.620:FF:000106">
    <property type="entry name" value="Glutamine-dependent NAD(+) synthetase"/>
    <property type="match status" value="1"/>
</dbReference>
<protein>
    <recommendedName>
        <fullName evidence="8 10">NH(3)-dependent NAD(+) synthetase</fullName>
        <ecNumber evidence="8 10">6.3.1.5</ecNumber>
    </recommendedName>
</protein>